<evidence type="ECO:0000256" key="1">
    <source>
        <dbReference type="ARBA" id="ARBA00022908"/>
    </source>
</evidence>
<dbReference type="GO" id="GO:0000150">
    <property type="term" value="F:DNA strand exchange activity"/>
    <property type="evidence" value="ECO:0007669"/>
    <property type="project" value="InterPro"/>
</dbReference>
<keyword evidence="3" id="KW-0233">DNA recombination</keyword>
<dbReference type="PANTHER" id="PTHR30461:SF2">
    <property type="entry name" value="SERINE RECOMBINASE PINE-RELATED"/>
    <property type="match status" value="1"/>
</dbReference>
<dbReference type="PANTHER" id="PTHR30461">
    <property type="entry name" value="DNA-INVERTASE FROM LAMBDOID PROPHAGE"/>
    <property type="match status" value="1"/>
</dbReference>
<dbReference type="GO" id="GO:0015074">
    <property type="term" value="P:DNA integration"/>
    <property type="evidence" value="ECO:0007669"/>
    <property type="project" value="UniProtKB-KW"/>
</dbReference>
<organism evidence="5">
    <name type="scientific">Ignisphaera aggregans</name>
    <dbReference type="NCBI Taxonomy" id="334771"/>
    <lineage>
        <taxon>Archaea</taxon>
        <taxon>Thermoproteota</taxon>
        <taxon>Thermoprotei</taxon>
        <taxon>Desulfurococcales</taxon>
        <taxon>Desulfurococcaceae</taxon>
        <taxon>Ignisphaera</taxon>
    </lineage>
</organism>
<dbReference type="InterPro" id="IPR050639">
    <property type="entry name" value="SSR_resolvase"/>
</dbReference>
<dbReference type="PROSITE" id="PS00397">
    <property type="entry name" value="RECOMBINASES_1"/>
    <property type="match status" value="1"/>
</dbReference>
<dbReference type="EMBL" id="DTBZ01000099">
    <property type="protein sequence ID" value="HGQ18372.1"/>
    <property type="molecule type" value="Genomic_DNA"/>
</dbReference>
<dbReference type="PROSITE" id="PS51736">
    <property type="entry name" value="RECOMBINASES_3"/>
    <property type="match status" value="1"/>
</dbReference>
<comment type="caution">
    <text evidence="5">The sequence shown here is derived from an EMBL/GenBank/DDBJ whole genome shotgun (WGS) entry which is preliminary data.</text>
</comment>
<sequence length="214" mass="25153">MKAFAYIRVSTREQDEDIQRKAIEEFAYQRGIEVTGLFIDKGESGAKPFSERPGARQLLQKIGEQSIDAVIVWSIDRLGRTMIDTLNTIQTLESKGVKVISIKEEWLQTLDDSVRRLVLSILSWVAEFERKRIRERQIEAWSKGKQKGRPKKLKLETVEKYLKRYNNMKLKDIWKIMKVDGINISYNTLRRYVKELGYIYVHGAWRKINITQNT</sequence>
<dbReference type="InterPro" id="IPR036162">
    <property type="entry name" value="Resolvase-like_N_sf"/>
</dbReference>
<gene>
    <name evidence="5" type="ORF">ENU30_05305</name>
</gene>
<dbReference type="SMART" id="SM00857">
    <property type="entry name" value="Resolvase"/>
    <property type="match status" value="1"/>
</dbReference>
<dbReference type="InterPro" id="IPR006118">
    <property type="entry name" value="Recombinase_CS"/>
</dbReference>
<keyword evidence="1" id="KW-0229">DNA integration</keyword>
<dbReference type="InterPro" id="IPR006119">
    <property type="entry name" value="Resolv_N"/>
</dbReference>
<protein>
    <submittedName>
        <fullName evidence="5">Recombinase family protein</fullName>
    </submittedName>
</protein>
<name>A0A7J3JQP1_9CREN</name>
<evidence type="ECO:0000256" key="2">
    <source>
        <dbReference type="ARBA" id="ARBA00023125"/>
    </source>
</evidence>
<accession>A0A7J3JQP1</accession>
<evidence type="ECO:0000256" key="3">
    <source>
        <dbReference type="ARBA" id="ARBA00023172"/>
    </source>
</evidence>
<evidence type="ECO:0000259" key="4">
    <source>
        <dbReference type="PROSITE" id="PS51736"/>
    </source>
</evidence>
<feature type="domain" description="Resolvase/invertase-type recombinase catalytic" evidence="4">
    <location>
        <begin position="2"/>
        <end position="148"/>
    </location>
</feature>
<dbReference type="Gene3D" id="3.40.50.1390">
    <property type="entry name" value="Resolvase, N-terminal catalytic domain"/>
    <property type="match status" value="1"/>
</dbReference>
<keyword evidence="2" id="KW-0238">DNA-binding</keyword>
<reference evidence="5" key="1">
    <citation type="journal article" date="2020" name="mSystems">
        <title>Genome- and Community-Level Interaction Insights into Carbon Utilization and Element Cycling Functions of Hydrothermarchaeota in Hydrothermal Sediment.</title>
        <authorList>
            <person name="Zhou Z."/>
            <person name="Liu Y."/>
            <person name="Xu W."/>
            <person name="Pan J."/>
            <person name="Luo Z.H."/>
            <person name="Li M."/>
        </authorList>
    </citation>
    <scope>NUCLEOTIDE SEQUENCE [LARGE SCALE GENOMIC DNA]</scope>
    <source>
        <strain evidence="5">SpSt-657</strain>
    </source>
</reference>
<dbReference type="CDD" id="cd03768">
    <property type="entry name" value="SR_ResInv"/>
    <property type="match status" value="1"/>
</dbReference>
<proteinExistence type="predicted"/>
<dbReference type="SUPFAM" id="SSF53041">
    <property type="entry name" value="Resolvase-like"/>
    <property type="match status" value="1"/>
</dbReference>
<dbReference type="AlphaFoldDB" id="A0A7J3JQP1"/>
<dbReference type="Pfam" id="PF00239">
    <property type="entry name" value="Resolvase"/>
    <property type="match status" value="1"/>
</dbReference>
<dbReference type="GO" id="GO:0003677">
    <property type="term" value="F:DNA binding"/>
    <property type="evidence" value="ECO:0007669"/>
    <property type="project" value="UniProtKB-KW"/>
</dbReference>
<evidence type="ECO:0000313" key="5">
    <source>
        <dbReference type="EMBL" id="HGQ18372.1"/>
    </source>
</evidence>